<dbReference type="GO" id="GO:0004553">
    <property type="term" value="F:hydrolase activity, hydrolyzing O-glycosyl compounds"/>
    <property type="evidence" value="ECO:0007669"/>
    <property type="project" value="InterPro"/>
</dbReference>
<proteinExistence type="predicted"/>
<dbReference type="GO" id="GO:0000272">
    <property type="term" value="P:polysaccharide catabolic process"/>
    <property type="evidence" value="ECO:0007669"/>
    <property type="project" value="InterPro"/>
</dbReference>
<organism evidence="1">
    <name type="scientific">marine metagenome</name>
    <dbReference type="NCBI Taxonomy" id="408172"/>
    <lineage>
        <taxon>unclassified sequences</taxon>
        <taxon>metagenomes</taxon>
        <taxon>ecological metagenomes</taxon>
    </lineage>
</organism>
<dbReference type="InterPro" id="IPR002105">
    <property type="entry name" value="Dockerin_1_rpt"/>
</dbReference>
<dbReference type="AlphaFoldDB" id="A0A382UCH7"/>
<feature type="non-terminal residue" evidence="1">
    <location>
        <position position="1"/>
    </location>
</feature>
<dbReference type="InterPro" id="IPR036439">
    <property type="entry name" value="Dockerin_dom_sf"/>
</dbReference>
<dbReference type="EMBL" id="UINC01142808">
    <property type="protein sequence ID" value="SVD31368.1"/>
    <property type="molecule type" value="Genomic_DNA"/>
</dbReference>
<evidence type="ECO:0008006" key="2">
    <source>
        <dbReference type="Google" id="ProtNLM"/>
    </source>
</evidence>
<name>A0A382UCH7_9ZZZZ</name>
<sequence>VIKLCTGENCSNCINDVGDLNGDGNFDVVDIVALANCVLAANCNDGENGCVSDLDGDGLWNIIDIVALVNCVLYENCI</sequence>
<protein>
    <recommendedName>
        <fullName evidence="2">Dockerin domain-containing protein</fullName>
    </recommendedName>
</protein>
<evidence type="ECO:0000313" key="1">
    <source>
        <dbReference type="EMBL" id="SVD31368.1"/>
    </source>
</evidence>
<reference evidence="1" key="1">
    <citation type="submission" date="2018-05" db="EMBL/GenBank/DDBJ databases">
        <authorList>
            <person name="Lanie J.A."/>
            <person name="Ng W.-L."/>
            <person name="Kazmierczak K.M."/>
            <person name="Andrzejewski T.M."/>
            <person name="Davidsen T.M."/>
            <person name="Wayne K.J."/>
            <person name="Tettelin H."/>
            <person name="Glass J.I."/>
            <person name="Rusch D."/>
            <person name="Podicherti R."/>
            <person name="Tsui H.-C.T."/>
            <person name="Winkler M.E."/>
        </authorList>
    </citation>
    <scope>NUCLEOTIDE SEQUENCE</scope>
</reference>
<gene>
    <name evidence="1" type="ORF">METZ01_LOCUS384222</name>
</gene>
<dbReference type="Gene3D" id="1.10.1330.10">
    <property type="entry name" value="Dockerin domain"/>
    <property type="match status" value="1"/>
</dbReference>
<dbReference type="SUPFAM" id="SSF63446">
    <property type="entry name" value="Type I dockerin domain"/>
    <property type="match status" value="1"/>
</dbReference>
<accession>A0A382UCH7</accession>
<dbReference type="Pfam" id="PF00404">
    <property type="entry name" value="Dockerin_1"/>
    <property type="match status" value="1"/>
</dbReference>